<evidence type="ECO:0000313" key="5">
    <source>
        <dbReference type="Proteomes" id="UP000199205"/>
    </source>
</evidence>
<accession>A0A1C3XGX6</accession>
<dbReference type="PANTHER" id="PTHR43353">
    <property type="entry name" value="SUCCINATE-SEMIALDEHYDE DEHYDROGENASE, MITOCHONDRIAL"/>
    <property type="match status" value="1"/>
</dbReference>
<dbReference type="Pfam" id="PF00171">
    <property type="entry name" value="Aldedh"/>
    <property type="match status" value="1"/>
</dbReference>
<name>A0A1C3XGX6_9HYPH</name>
<evidence type="ECO:0000259" key="3">
    <source>
        <dbReference type="Pfam" id="PF00171"/>
    </source>
</evidence>
<dbReference type="AlphaFoldDB" id="A0A1C3XGX6"/>
<organism evidence="4 5">
    <name type="scientific">Rhizobium lusitanum</name>
    <dbReference type="NCBI Taxonomy" id="293958"/>
    <lineage>
        <taxon>Bacteria</taxon>
        <taxon>Pseudomonadati</taxon>
        <taxon>Pseudomonadota</taxon>
        <taxon>Alphaproteobacteria</taxon>
        <taxon>Hyphomicrobiales</taxon>
        <taxon>Rhizobiaceae</taxon>
        <taxon>Rhizobium/Agrobacterium group</taxon>
        <taxon>Rhizobium</taxon>
    </lineage>
</organism>
<dbReference type="Gene3D" id="3.40.605.10">
    <property type="entry name" value="Aldehyde Dehydrogenase, Chain A, domain 1"/>
    <property type="match status" value="1"/>
</dbReference>
<dbReference type="InterPro" id="IPR016161">
    <property type="entry name" value="Ald_DH/histidinol_DH"/>
</dbReference>
<sequence length="122" mass="13313">MTLTAALTRHLKNPEQFLDLSEPSTHTATSMKRFAVFNPSTGDLLAEVPDMSAEEVSAAIDKAHAAQAPWAGLTARARSDILWKWHRLILEHSDDLAVILTAEMGKPLGEAKSEVLYAAAYL</sequence>
<evidence type="ECO:0000256" key="2">
    <source>
        <dbReference type="ARBA" id="ARBA00023002"/>
    </source>
</evidence>
<dbReference type="InterPro" id="IPR015590">
    <property type="entry name" value="Aldehyde_DH_dom"/>
</dbReference>
<keyword evidence="2" id="KW-0560">Oxidoreductase</keyword>
<dbReference type="PANTHER" id="PTHR43353:SF5">
    <property type="entry name" value="SUCCINATE-SEMIALDEHYDE DEHYDROGENASE, MITOCHONDRIAL"/>
    <property type="match status" value="1"/>
</dbReference>
<dbReference type="Proteomes" id="UP000199205">
    <property type="component" value="Unassembled WGS sequence"/>
</dbReference>
<dbReference type="InterPro" id="IPR016162">
    <property type="entry name" value="Ald_DH_N"/>
</dbReference>
<comment type="similarity">
    <text evidence="1">Belongs to the aldehyde dehydrogenase family.</text>
</comment>
<proteinExistence type="inferred from homology"/>
<reference evidence="4 5" key="1">
    <citation type="submission" date="2016-08" db="EMBL/GenBank/DDBJ databases">
        <authorList>
            <person name="Seilhamer J.J."/>
        </authorList>
    </citation>
    <scope>NUCLEOTIDE SEQUENCE [LARGE SCALE GENOMIC DNA]</scope>
    <source>
        <strain evidence="4 5">P1-7</strain>
    </source>
</reference>
<dbReference type="InterPro" id="IPR050740">
    <property type="entry name" value="Aldehyde_DH_Superfamily"/>
</dbReference>
<gene>
    <name evidence="4" type="ORF">GA0061101_1408</name>
</gene>
<dbReference type="GO" id="GO:0009450">
    <property type="term" value="P:gamma-aminobutyric acid catabolic process"/>
    <property type="evidence" value="ECO:0007669"/>
    <property type="project" value="TreeGrafter"/>
</dbReference>
<evidence type="ECO:0000256" key="1">
    <source>
        <dbReference type="ARBA" id="ARBA00009986"/>
    </source>
</evidence>
<dbReference type="SUPFAM" id="SSF53720">
    <property type="entry name" value="ALDH-like"/>
    <property type="match status" value="1"/>
</dbReference>
<evidence type="ECO:0000313" key="4">
    <source>
        <dbReference type="EMBL" id="SCB51469.1"/>
    </source>
</evidence>
<dbReference type="EMBL" id="FMAF01000040">
    <property type="protein sequence ID" value="SCB51469.1"/>
    <property type="molecule type" value="Genomic_DNA"/>
</dbReference>
<dbReference type="GO" id="GO:0004777">
    <property type="term" value="F:succinate-semialdehyde dehydrogenase (NAD+) activity"/>
    <property type="evidence" value="ECO:0007669"/>
    <property type="project" value="TreeGrafter"/>
</dbReference>
<protein>
    <submittedName>
        <fullName evidence="4">Aldehyde dehydrogenase family protein</fullName>
    </submittedName>
</protein>
<feature type="domain" description="Aldehyde dehydrogenase" evidence="3">
    <location>
        <begin position="29"/>
        <end position="120"/>
    </location>
</feature>